<dbReference type="EMBL" id="CAICTM010000594">
    <property type="protein sequence ID" value="CAB9513501.1"/>
    <property type="molecule type" value="Genomic_DNA"/>
</dbReference>
<feature type="compositionally biased region" description="Low complexity" evidence="1">
    <location>
        <begin position="368"/>
        <end position="378"/>
    </location>
</feature>
<protein>
    <submittedName>
        <fullName evidence="2">Uncharacterized protein</fullName>
    </submittedName>
</protein>
<reference evidence="2" key="1">
    <citation type="submission" date="2020-06" db="EMBL/GenBank/DDBJ databases">
        <authorList>
            <consortium name="Plant Systems Biology data submission"/>
        </authorList>
    </citation>
    <scope>NUCLEOTIDE SEQUENCE</scope>
    <source>
        <strain evidence="2">D6</strain>
    </source>
</reference>
<feature type="region of interest" description="Disordered" evidence="1">
    <location>
        <begin position="355"/>
        <end position="389"/>
    </location>
</feature>
<feature type="region of interest" description="Disordered" evidence="1">
    <location>
        <begin position="551"/>
        <end position="572"/>
    </location>
</feature>
<accession>A0A9N8E2R1</accession>
<dbReference type="Proteomes" id="UP001153069">
    <property type="component" value="Unassembled WGS sequence"/>
</dbReference>
<feature type="compositionally biased region" description="Low complexity" evidence="1">
    <location>
        <begin position="711"/>
        <end position="727"/>
    </location>
</feature>
<feature type="compositionally biased region" description="Basic residues" evidence="1">
    <location>
        <begin position="326"/>
        <end position="338"/>
    </location>
</feature>
<organism evidence="2 3">
    <name type="scientific">Seminavis robusta</name>
    <dbReference type="NCBI Taxonomy" id="568900"/>
    <lineage>
        <taxon>Eukaryota</taxon>
        <taxon>Sar</taxon>
        <taxon>Stramenopiles</taxon>
        <taxon>Ochrophyta</taxon>
        <taxon>Bacillariophyta</taxon>
        <taxon>Bacillariophyceae</taxon>
        <taxon>Bacillariophycidae</taxon>
        <taxon>Naviculales</taxon>
        <taxon>Naviculaceae</taxon>
        <taxon>Seminavis</taxon>
    </lineage>
</organism>
<feature type="region of interest" description="Disordered" evidence="1">
    <location>
        <begin position="274"/>
        <end position="301"/>
    </location>
</feature>
<feature type="region of interest" description="Disordered" evidence="1">
    <location>
        <begin position="1"/>
        <end position="48"/>
    </location>
</feature>
<evidence type="ECO:0000313" key="2">
    <source>
        <dbReference type="EMBL" id="CAB9513501.1"/>
    </source>
</evidence>
<sequence>MSSNQPPNSSGGTSNATNSDLNDSSTGASMGLDLQQQRGDPPVDDPEIAAPERASLLQRGASASTNNNMRIREALFRNGSGRGLQSDLAAFSSASSDGLRLLQNLEMQQQQRALLAATGANPLQQHLGLLQLQQVDTAALEQNISSAFGSSAALGQLGLPGLSPFQQFQNLAGAPFAAQLNAAQLNASLSLARPPSSILGMASPFAAPGTLNPSSGNTDRPAANRLSDLLQATNRRGVDPTRGSNHADLSNSARAELAQRLHLQTEQLLQLQAQQRQLGRSTPVAAATGNSQPPSQKPPGQLVEPLTVAAAAQNRAQLPAPAKEGSKKKKKKAGKRKAAAQVDDAFLMSLIDTRAASSAKDPPDGEPTATATAKKSASNRPIVRKKRRVPAHSQLANLPENTTPHFTEREHAALGVDEDHNWLSEFQCFARVEMMEVYQATQADVVIRSTSKSVKLDQVGVRCRFCAHLPHGERVNRSSAFPSRLNKLYQSFNMMVRDHFAHCTEIPHDTMERYLALKAKNSQGACDSRHYWYYSAQKLGMIDTVKPGDEESMKSGGGNGIEMTPETQASGRNMPPYGTAIEEVASATDQSKAEDLALVRIPEDKDKASPFLYELMSHIQIVRLLQSERVGKRKTLPLGLNGFGCRYCFKVGRLGFSRCYPLRRRGLPAQIYDMYNHLQRCTVCPEPVKTVLRRLRDEQDKQRKQAAGSESKTQPSTKTKGSGGSSEALLEGEYMDLVWSRLGRTCDLTT</sequence>
<dbReference type="OrthoDB" id="45845at2759"/>
<name>A0A9N8E2R1_9STRA</name>
<feature type="region of interest" description="Disordered" evidence="1">
    <location>
        <begin position="316"/>
        <end position="340"/>
    </location>
</feature>
<gene>
    <name evidence="2" type="ORF">SEMRO_595_G172640.2</name>
</gene>
<keyword evidence="3" id="KW-1185">Reference proteome</keyword>
<comment type="caution">
    <text evidence="2">The sequence shown here is derived from an EMBL/GenBank/DDBJ whole genome shotgun (WGS) entry which is preliminary data.</text>
</comment>
<feature type="compositionally biased region" description="Low complexity" evidence="1">
    <location>
        <begin position="8"/>
        <end position="19"/>
    </location>
</feature>
<proteinExistence type="predicted"/>
<evidence type="ECO:0000313" key="3">
    <source>
        <dbReference type="Proteomes" id="UP001153069"/>
    </source>
</evidence>
<evidence type="ECO:0000256" key="1">
    <source>
        <dbReference type="SAM" id="MobiDB-lite"/>
    </source>
</evidence>
<feature type="region of interest" description="Disordered" evidence="1">
    <location>
        <begin position="697"/>
        <end position="727"/>
    </location>
</feature>
<feature type="compositionally biased region" description="Polar residues" evidence="1">
    <location>
        <begin position="20"/>
        <end position="38"/>
    </location>
</feature>
<dbReference type="AlphaFoldDB" id="A0A9N8E2R1"/>